<accession>A0A6J5VJC6</accession>
<name>A0A6J5VJC6_PRUAR</name>
<evidence type="ECO:0000313" key="1">
    <source>
        <dbReference type="EMBL" id="CAB4286048.1"/>
    </source>
</evidence>
<organism evidence="1 2">
    <name type="scientific">Prunus armeniaca</name>
    <name type="common">Apricot</name>
    <name type="synonym">Armeniaca vulgaris</name>
    <dbReference type="NCBI Taxonomy" id="36596"/>
    <lineage>
        <taxon>Eukaryota</taxon>
        <taxon>Viridiplantae</taxon>
        <taxon>Streptophyta</taxon>
        <taxon>Embryophyta</taxon>
        <taxon>Tracheophyta</taxon>
        <taxon>Spermatophyta</taxon>
        <taxon>Magnoliopsida</taxon>
        <taxon>eudicotyledons</taxon>
        <taxon>Gunneridae</taxon>
        <taxon>Pentapetalae</taxon>
        <taxon>rosids</taxon>
        <taxon>fabids</taxon>
        <taxon>Rosales</taxon>
        <taxon>Rosaceae</taxon>
        <taxon>Amygdaloideae</taxon>
        <taxon>Amygdaleae</taxon>
        <taxon>Prunus</taxon>
    </lineage>
</organism>
<proteinExistence type="predicted"/>
<reference evidence="1 2" key="1">
    <citation type="submission" date="2020-05" db="EMBL/GenBank/DDBJ databases">
        <authorList>
            <person name="Campoy J."/>
            <person name="Schneeberger K."/>
            <person name="Spophaly S."/>
        </authorList>
    </citation>
    <scope>NUCLEOTIDE SEQUENCE [LARGE SCALE GENOMIC DNA]</scope>
    <source>
        <strain evidence="1">PruArmRojPasFocal</strain>
    </source>
</reference>
<dbReference type="EMBL" id="CAEKDK010000007">
    <property type="protein sequence ID" value="CAB4286048.1"/>
    <property type="molecule type" value="Genomic_DNA"/>
</dbReference>
<dbReference type="AlphaFoldDB" id="A0A6J5VJC6"/>
<gene>
    <name evidence="1" type="ORF">CURHAP_LOCUS42556</name>
</gene>
<dbReference type="Proteomes" id="UP000507222">
    <property type="component" value="Unassembled WGS sequence"/>
</dbReference>
<sequence>MEGDGPLAQFKFTENYPLLYDSTKAQQKSSGPSRNEQYPPYQFAIAFLYQGDQHLVEPLSKWWSSLVFCSRKVKHGPPL</sequence>
<evidence type="ECO:0000313" key="2">
    <source>
        <dbReference type="Proteomes" id="UP000507222"/>
    </source>
</evidence>
<protein>
    <submittedName>
        <fullName evidence="1">Uncharacterized protein</fullName>
    </submittedName>
</protein>